<dbReference type="AlphaFoldDB" id="A0A0F7W2D9"/>
<gene>
    <name evidence="2" type="primary">sle_45440</name>
</gene>
<reference evidence="2 3" key="1">
    <citation type="submission" date="2015-02" db="EMBL/GenBank/DDBJ databases">
        <authorList>
            <person name="Gomez-Escribano P.J."/>
        </authorList>
    </citation>
    <scope>NUCLEOTIDE SEQUENCE [LARGE SCALE GENOMIC DNA]</scope>
    <source>
        <strain evidence="3">C34 (DSM 42122 / NRRL B-24963)</strain>
    </source>
</reference>
<dbReference type="Proteomes" id="UP000035016">
    <property type="component" value="Chromosome Chromosome"/>
</dbReference>
<feature type="compositionally biased region" description="Basic residues" evidence="1">
    <location>
        <begin position="49"/>
        <end position="64"/>
    </location>
</feature>
<dbReference type="EMBL" id="LN831790">
    <property type="protein sequence ID" value="CQR64002.1"/>
    <property type="molecule type" value="Genomic_DNA"/>
</dbReference>
<evidence type="ECO:0000313" key="3">
    <source>
        <dbReference type="Proteomes" id="UP000035016"/>
    </source>
</evidence>
<accession>A0A0F7W2D9</accession>
<dbReference type="KEGG" id="sle:sle_45440"/>
<evidence type="ECO:0000256" key="1">
    <source>
        <dbReference type="SAM" id="MobiDB-lite"/>
    </source>
</evidence>
<name>A0A0F7W2D9_STRLW</name>
<protein>
    <submittedName>
        <fullName evidence="2">Uncharacterized protein</fullName>
    </submittedName>
</protein>
<feature type="region of interest" description="Disordered" evidence="1">
    <location>
        <begin position="80"/>
        <end position="125"/>
    </location>
</feature>
<evidence type="ECO:0000313" key="2">
    <source>
        <dbReference type="EMBL" id="CQR64002.1"/>
    </source>
</evidence>
<proteinExistence type="predicted"/>
<organism evidence="2 3">
    <name type="scientific">Streptomyces leeuwenhoekii</name>
    <dbReference type="NCBI Taxonomy" id="1437453"/>
    <lineage>
        <taxon>Bacteria</taxon>
        <taxon>Bacillati</taxon>
        <taxon>Actinomycetota</taxon>
        <taxon>Actinomycetes</taxon>
        <taxon>Kitasatosporales</taxon>
        <taxon>Streptomycetaceae</taxon>
        <taxon>Streptomyces</taxon>
    </lineage>
</organism>
<sequence length="284" mass="30841">MHNTRCAGRQKRCTIRTCLRLSGSLHRTSTSSHGGEATGTGSREPYPCPRRRHGSATTAPRRRPPPQAPVAQWIEQAPSKRLAAGSSPAGGASLRPPARSGGLFAGQDVRGAKRRSPGRLSMTKDGLQGRTAVTGFSQVPVACVNVPDRKRSANARHLRLLEATRGFQSPLEIRQLPVDAPGIARRPVRPDDVRVPGRRQAAAVVHELEAVRPHRRHACRPSRGGAARRSGCRENRRTAIGITVDHAVEQPEPRQATAEEATLLSTQKLVRQFGELMRAELQEG</sequence>
<feature type="compositionally biased region" description="Low complexity" evidence="1">
    <location>
        <begin position="81"/>
        <end position="99"/>
    </location>
</feature>
<feature type="region of interest" description="Disordered" evidence="1">
    <location>
        <begin position="25"/>
        <end position="68"/>
    </location>
</feature>